<protein>
    <recommendedName>
        <fullName evidence="5">Glycosyl transferase family 1 domain-containing protein</fullName>
    </recommendedName>
</protein>
<evidence type="ECO:0000259" key="2">
    <source>
        <dbReference type="Pfam" id="PF22772"/>
    </source>
</evidence>
<dbReference type="STRING" id="1810504.PG2T_06170"/>
<dbReference type="Gene3D" id="3.40.50.2000">
    <property type="entry name" value="Glycogen Phosphorylase B"/>
    <property type="match status" value="1"/>
</dbReference>
<dbReference type="Pfam" id="PF22772">
    <property type="entry name" value="WsaF_C"/>
    <property type="match status" value="1"/>
</dbReference>
<dbReference type="InterPro" id="IPR055050">
    <property type="entry name" value="WsaF_C"/>
</dbReference>
<dbReference type="KEGG" id="gbi:PG2T_06170"/>
<evidence type="ECO:0000259" key="1">
    <source>
        <dbReference type="Pfam" id="PF21374"/>
    </source>
</evidence>
<evidence type="ECO:0000313" key="4">
    <source>
        <dbReference type="Proteomes" id="UP000092952"/>
    </source>
</evidence>
<dbReference type="Pfam" id="PF21374">
    <property type="entry name" value="WsaF_N"/>
    <property type="match status" value="1"/>
</dbReference>
<dbReference type="EMBL" id="CP014671">
    <property type="protein sequence ID" value="ANX03820.1"/>
    <property type="molecule type" value="Genomic_DNA"/>
</dbReference>
<accession>A0A1B1YSG4</accession>
<feature type="domain" description="WsaF C-terminal" evidence="2">
    <location>
        <begin position="182"/>
        <end position="319"/>
    </location>
</feature>
<dbReference type="AlphaFoldDB" id="A0A1B1YSG4"/>
<feature type="domain" description="WsaF N-terminal" evidence="1">
    <location>
        <begin position="2"/>
        <end position="131"/>
    </location>
</feature>
<reference evidence="4" key="1">
    <citation type="submission" date="2016-03" db="EMBL/GenBank/DDBJ databases">
        <title>Complete genome sequence of Solimmundus cernigliae, representing a novel lineage of polycyclic aromatic hydrocarbon degraders within the Gammaproteobacteria.</title>
        <authorList>
            <person name="Singleton D.R."/>
            <person name="Dickey A.N."/>
            <person name="Scholl E.H."/>
            <person name="Wright F.A."/>
            <person name="Aitken M.D."/>
        </authorList>
    </citation>
    <scope>NUCLEOTIDE SEQUENCE [LARGE SCALE GENOMIC DNA]</scope>
    <source>
        <strain evidence="4">TR3.2</strain>
    </source>
</reference>
<name>A0A1B1YSG4_9GAMM</name>
<dbReference type="SUPFAM" id="SSF53756">
    <property type="entry name" value="UDP-Glycosyltransferase/glycogen phosphorylase"/>
    <property type="match status" value="1"/>
</dbReference>
<evidence type="ECO:0008006" key="5">
    <source>
        <dbReference type="Google" id="ProtNLM"/>
    </source>
</evidence>
<dbReference type="Gene3D" id="3.40.50.11090">
    <property type="match status" value="1"/>
</dbReference>
<sequence>MFGGYIACLQFIRKIQEAGFRVRILLVESDRLDRDAVNAKLAPNPPLQQAVANAEVEDITRGSHTLVISPTDAFVGYSFWTCIKAHRLAEAIGKKFIFFLQEYEPIFHPHDSYSAIGGYVYRLPHRAIFNTDLLADYFRSKRLGVFDRYEGEELARHHVAFQHALTPTSPPTHEQMAQRRTRRLLFYGRPEGHARRNLFEIGILGLREAIRQGMFDGNWEFHGVGTLGPEYDVELGHGRTMKLSGTLPQGDYGAALREFDIGLSLMLAPHPSILPFEMASAGQIVVTNAYESRSADVLRSISGNLEPCDADPFSVAEALAAAVARVGQYESRIKRASFDWVRNWDDAFNEEVMDRIKEMLRA</sequence>
<gene>
    <name evidence="3" type="ORF">PG2T_06170</name>
</gene>
<evidence type="ECO:0000313" key="3">
    <source>
        <dbReference type="EMBL" id="ANX03820.1"/>
    </source>
</evidence>
<dbReference type="InterPro" id="IPR048510">
    <property type="entry name" value="WsaF_N"/>
</dbReference>
<dbReference type="Proteomes" id="UP000092952">
    <property type="component" value="Chromosome"/>
</dbReference>
<keyword evidence="4" id="KW-1185">Reference proteome</keyword>
<proteinExistence type="predicted"/>
<dbReference type="GO" id="GO:0030247">
    <property type="term" value="F:polysaccharide binding"/>
    <property type="evidence" value="ECO:0007669"/>
    <property type="project" value="InterPro"/>
</dbReference>
<organism evidence="3 4">
    <name type="scientific">Immundisolibacter cernigliae</name>
    <dbReference type="NCBI Taxonomy" id="1810504"/>
    <lineage>
        <taxon>Bacteria</taxon>
        <taxon>Pseudomonadati</taxon>
        <taxon>Pseudomonadota</taxon>
        <taxon>Gammaproteobacteria</taxon>
        <taxon>Immundisolibacterales</taxon>
        <taxon>Immundisolibacteraceae</taxon>
        <taxon>Immundisolibacter</taxon>
    </lineage>
</organism>
<dbReference type="InParanoid" id="A0A1B1YSG4"/>